<keyword evidence="1" id="KW-0472">Membrane</keyword>
<accession>A0A9P3LZS6</accession>
<reference evidence="2" key="2">
    <citation type="journal article" date="2022" name="Microbiol. Resour. Announc.">
        <title>Whole-Genome Sequence of Entomortierella parvispora E1425, a Mucoromycotan Fungus Associated with Burkholderiaceae-Related Endosymbiotic Bacteria.</title>
        <authorList>
            <person name="Herlambang A."/>
            <person name="Guo Y."/>
            <person name="Takashima Y."/>
            <person name="Narisawa K."/>
            <person name="Ohta H."/>
            <person name="Nishizawa T."/>
        </authorList>
    </citation>
    <scope>NUCLEOTIDE SEQUENCE</scope>
    <source>
        <strain evidence="2">E1425</strain>
    </source>
</reference>
<keyword evidence="1" id="KW-0812">Transmembrane</keyword>
<gene>
    <name evidence="2" type="ORF">EMPS_08599</name>
</gene>
<evidence type="ECO:0000256" key="1">
    <source>
        <dbReference type="SAM" id="Phobius"/>
    </source>
</evidence>
<name>A0A9P3LZS6_9FUNG</name>
<feature type="transmembrane region" description="Helical" evidence="1">
    <location>
        <begin position="20"/>
        <end position="40"/>
    </location>
</feature>
<dbReference type="EMBL" id="BQFW01000012">
    <property type="protein sequence ID" value="GJJ76240.1"/>
    <property type="molecule type" value="Genomic_DNA"/>
</dbReference>
<dbReference type="OrthoDB" id="2370386at2759"/>
<sequence>MSIKSYILETYLFKRLFSISIWLLILGIPLLIISTILYCAAKGTGNVAGLVVDKAAKRVRSYQQEQRKKEKMEPPVDSVHV</sequence>
<keyword evidence="1" id="KW-1133">Transmembrane helix</keyword>
<keyword evidence="3" id="KW-1185">Reference proteome</keyword>
<dbReference type="AlphaFoldDB" id="A0A9P3LZS6"/>
<protein>
    <submittedName>
        <fullName evidence="2">Uncharacterized protein</fullName>
    </submittedName>
</protein>
<evidence type="ECO:0000313" key="2">
    <source>
        <dbReference type="EMBL" id="GJJ76240.1"/>
    </source>
</evidence>
<comment type="caution">
    <text evidence="2">The sequence shown here is derived from an EMBL/GenBank/DDBJ whole genome shotgun (WGS) entry which is preliminary data.</text>
</comment>
<dbReference type="Proteomes" id="UP000827284">
    <property type="component" value="Unassembled WGS sequence"/>
</dbReference>
<reference evidence="2" key="1">
    <citation type="submission" date="2021-11" db="EMBL/GenBank/DDBJ databases">
        <authorList>
            <person name="Herlambang A."/>
            <person name="Guo Y."/>
            <person name="Takashima Y."/>
            <person name="Nishizawa T."/>
        </authorList>
    </citation>
    <scope>NUCLEOTIDE SEQUENCE</scope>
    <source>
        <strain evidence="2">E1425</strain>
    </source>
</reference>
<proteinExistence type="predicted"/>
<evidence type="ECO:0000313" key="3">
    <source>
        <dbReference type="Proteomes" id="UP000827284"/>
    </source>
</evidence>
<organism evidence="2 3">
    <name type="scientific">Entomortierella parvispora</name>
    <dbReference type="NCBI Taxonomy" id="205924"/>
    <lineage>
        <taxon>Eukaryota</taxon>
        <taxon>Fungi</taxon>
        <taxon>Fungi incertae sedis</taxon>
        <taxon>Mucoromycota</taxon>
        <taxon>Mortierellomycotina</taxon>
        <taxon>Mortierellomycetes</taxon>
        <taxon>Mortierellales</taxon>
        <taxon>Mortierellaceae</taxon>
        <taxon>Entomortierella</taxon>
    </lineage>
</organism>